<evidence type="ECO:0000256" key="1">
    <source>
        <dbReference type="SAM" id="MobiDB-lite"/>
    </source>
</evidence>
<accession>A0A9P4M347</accession>
<dbReference type="Gene3D" id="3.30.160.20">
    <property type="match status" value="1"/>
</dbReference>
<evidence type="ECO:0000313" key="3">
    <source>
        <dbReference type="EMBL" id="KAF2096341.1"/>
    </source>
</evidence>
<gene>
    <name evidence="3" type="ORF">NA57DRAFT_67118</name>
</gene>
<dbReference type="GO" id="GO:0005762">
    <property type="term" value="C:mitochondrial large ribosomal subunit"/>
    <property type="evidence" value="ECO:0007669"/>
    <property type="project" value="TreeGrafter"/>
</dbReference>
<dbReference type="PANTHER" id="PTHR11075">
    <property type="entry name" value="PEPTIDE CHAIN RELEASE FACTOR"/>
    <property type="match status" value="1"/>
</dbReference>
<dbReference type="InterPro" id="IPR052104">
    <property type="entry name" value="Mito_Release_Factor_mL62"/>
</dbReference>
<dbReference type="Pfam" id="PF00472">
    <property type="entry name" value="RF-1"/>
    <property type="match status" value="1"/>
</dbReference>
<comment type="caution">
    <text evidence="3">The sequence shown here is derived from an EMBL/GenBank/DDBJ whole genome shotgun (WGS) entry which is preliminary data.</text>
</comment>
<feature type="region of interest" description="Disordered" evidence="1">
    <location>
        <begin position="152"/>
        <end position="191"/>
    </location>
</feature>
<feature type="compositionally biased region" description="Basic and acidic residues" evidence="1">
    <location>
        <begin position="155"/>
        <end position="172"/>
    </location>
</feature>
<proteinExistence type="predicted"/>
<dbReference type="GO" id="GO:0070126">
    <property type="term" value="P:mitochondrial translational termination"/>
    <property type="evidence" value="ECO:0007669"/>
    <property type="project" value="TreeGrafter"/>
</dbReference>
<dbReference type="InterPro" id="IPR000352">
    <property type="entry name" value="Pep_chain_release_fac_I"/>
</dbReference>
<organism evidence="3 4">
    <name type="scientific">Rhizodiscina lignyota</name>
    <dbReference type="NCBI Taxonomy" id="1504668"/>
    <lineage>
        <taxon>Eukaryota</taxon>
        <taxon>Fungi</taxon>
        <taxon>Dikarya</taxon>
        <taxon>Ascomycota</taxon>
        <taxon>Pezizomycotina</taxon>
        <taxon>Dothideomycetes</taxon>
        <taxon>Pleosporomycetidae</taxon>
        <taxon>Aulographales</taxon>
        <taxon>Rhizodiscinaceae</taxon>
        <taxon>Rhizodiscina</taxon>
    </lineage>
</organism>
<dbReference type="OrthoDB" id="270639at2759"/>
<dbReference type="Proteomes" id="UP000799772">
    <property type="component" value="Unassembled WGS sequence"/>
</dbReference>
<dbReference type="EMBL" id="ML978129">
    <property type="protein sequence ID" value="KAF2096341.1"/>
    <property type="molecule type" value="Genomic_DNA"/>
</dbReference>
<feature type="domain" description="Prokaryotic-type class I peptide chain release factors" evidence="2">
    <location>
        <begin position="54"/>
        <end position="183"/>
    </location>
</feature>
<name>A0A9P4M347_9PEZI</name>
<keyword evidence="3" id="KW-0378">Hydrolase</keyword>
<dbReference type="GO" id="GO:0004045">
    <property type="term" value="F:peptidyl-tRNA hydrolase activity"/>
    <property type="evidence" value="ECO:0007669"/>
    <property type="project" value="TreeGrafter"/>
</dbReference>
<evidence type="ECO:0000259" key="2">
    <source>
        <dbReference type="Pfam" id="PF00472"/>
    </source>
</evidence>
<dbReference type="GO" id="GO:0016150">
    <property type="term" value="F:translation release factor activity, codon nonspecific"/>
    <property type="evidence" value="ECO:0007669"/>
    <property type="project" value="TreeGrafter"/>
</dbReference>
<keyword evidence="4" id="KW-1185">Reference proteome</keyword>
<dbReference type="SUPFAM" id="SSF110916">
    <property type="entry name" value="Peptidyl-tRNA hydrolase domain-like"/>
    <property type="match status" value="1"/>
</dbReference>
<evidence type="ECO:0000313" key="4">
    <source>
        <dbReference type="Proteomes" id="UP000799772"/>
    </source>
</evidence>
<dbReference type="AlphaFoldDB" id="A0A9P4M347"/>
<feature type="compositionally biased region" description="Basic residues" evidence="1">
    <location>
        <begin position="173"/>
        <end position="185"/>
    </location>
</feature>
<dbReference type="PANTHER" id="PTHR11075:SF54">
    <property type="entry name" value="LARGE RIBOSOMAL SUBUNIT PROTEIN ML62"/>
    <property type="match status" value="1"/>
</dbReference>
<sequence>MLRYVVNPRAQYIQSALRISSFVKRPFTTPKGATPSEQDIAAARKWLAKFDAETIPKSICEVDFSRSSGPGGQNVNKVNSKATLRVPLSSLLPHIPPLLHQLVRNSPYYAKNSDSLLIQASDSRKQRDNLHACYVKLDQVVLDGAAKLLPGETSEAQRERVKNLQKADNERRIKMKKVHGSKKSSRRGDWD</sequence>
<reference evidence="3" key="1">
    <citation type="journal article" date="2020" name="Stud. Mycol.">
        <title>101 Dothideomycetes genomes: a test case for predicting lifestyles and emergence of pathogens.</title>
        <authorList>
            <person name="Haridas S."/>
            <person name="Albert R."/>
            <person name="Binder M."/>
            <person name="Bloem J."/>
            <person name="Labutti K."/>
            <person name="Salamov A."/>
            <person name="Andreopoulos B."/>
            <person name="Baker S."/>
            <person name="Barry K."/>
            <person name="Bills G."/>
            <person name="Bluhm B."/>
            <person name="Cannon C."/>
            <person name="Castanera R."/>
            <person name="Culley D."/>
            <person name="Daum C."/>
            <person name="Ezra D."/>
            <person name="Gonzalez J."/>
            <person name="Henrissat B."/>
            <person name="Kuo A."/>
            <person name="Liang C."/>
            <person name="Lipzen A."/>
            <person name="Lutzoni F."/>
            <person name="Magnuson J."/>
            <person name="Mondo S."/>
            <person name="Nolan M."/>
            <person name="Ohm R."/>
            <person name="Pangilinan J."/>
            <person name="Park H.-J."/>
            <person name="Ramirez L."/>
            <person name="Alfaro M."/>
            <person name="Sun H."/>
            <person name="Tritt A."/>
            <person name="Yoshinaga Y."/>
            <person name="Zwiers L.-H."/>
            <person name="Turgeon B."/>
            <person name="Goodwin S."/>
            <person name="Spatafora J."/>
            <person name="Crous P."/>
            <person name="Grigoriev I."/>
        </authorList>
    </citation>
    <scope>NUCLEOTIDE SEQUENCE</scope>
    <source>
        <strain evidence="3">CBS 133067</strain>
    </source>
</reference>
<protein>
    <submittedName>
        <fullName evidence="3">Peptidyl-tRNA hydrolase domain-containing protein</fullName>
    </submittedName>
</protein>